<gene>
    <name evidence="2" type="ORF">DS742_26040</name>
</gene>
<reference evidence="2 3" key="1">
    <citation type="submission" date="2018-07" db="EMBL/GenBank/DDBJ databases">
        <title>New species, Clostridium PI-S10-A1B.</title>
        <authorList>
            <person name="Krishna G."/>
            <person name="Summeta K."/>
            <person name="Shikha S."/>
            <person name="Prabhu P.B."/>
            <person name="Suresh K."/>
        </authorList>
    </citation>
    <scope>NUCLEOTIDE SEQUENCE [LARGE SCALE GENOMIC DNA]</scope>
    <source>
        <strain evidence="2 3">PI-S10-A1B</strain>
    </source>
</reference>
<dbReference type="AlphaFoldDB" id="A0A3E2N4R9"/>
<evidence type="ECO:0000256" key="1">
    <source>
        <dbReference type="SAM" id="Phobius"/>
    </source>
</evidence>
<comment type="caution">
    <text evidence="2">The sequence shown here is derived from an EMBL/GenBank/DDBJ whole genome shotgun (WGS) entry which is preliminary data.</text>
</comment>
<name>A0A3E2N4R9_9FIRM</name>
<keyword evidence="1" id="KW-1133">Transmembrane helix</keyword>
<evidence type="ECO:0008006" key="4">
    <source>
        <dbReference type="Google" id="ProtNLM"/>
    </source>
</evidence>
<protein>
    <recommendedName>
        <fullName evidence="4">DUF4352 domain-containing protein</fullName>
    </recommendedName>
</protein>
<evidence type="ECO:0000313" key="3">
    <source>
        <dbReference type="Proteomes" id="UP000260680"/>
    </source>
</evidence>
<feature type="transmembrane region" description="Helical" evidence="1">
    <location>
        <begin position="7"/>
        <end position="27"/>
    </location>
</feature>
<evidence type="ECO:0000313" key="2">
    <source>
        <dbReference type="EMBL" id="RFZ75976.1"/>
    </source>
</evidence>
<accession>A0A3E2N4R9</accession>
<keyword evidence="1" id="KW-0472">Membrane</keyword>
<dbReference type="Proteomes" id="UP000260680">
    <property type="component" value="Unassembled WGS sequence"/>
</dbReference>
<dbReference type="EMBL" id="QOHO01000108">
    <property type="protein sequence ID" value="RFZ75976.1"/>
    <property type="molecule type" value="Genomic_DNA"/>
</dbReference>
<sequence>MKKIKKYSIIVSILLFIYIVLLSIISVKMNSHPYRIFTSASQVNYEVSLKDTNRELLVPITIKNKSNRLISSRNNINIGYHLYGLDEKKEQKLIAWDNQLSNIEDIFNNEEGTCNVTLNIPDKAGVYIYYIDVLESNTQWFSEKGVLTIPVTVEVK</sequence>
<keyword evidence="1" id="KW-0812">Transmembrane</keyword>
<dbReference type="RefSeq" id="WP_147325885.1">
    <property type="nucleotide sequence ID" value="NZ_QOHO01000108.1"/>
</dbReference>
<proteinExistence type="predicted"/>
<organism evidence="2 3">
    <name type="scientific">Lacrimispora amygdalina</name>
    <dbReference type="NCBI Taxonomy" id="253257"/>
    <lineage>
        <taxon>Bacteria</taxon>
        <taxon>Bacillati</taxon>
        <taxon>Bacillota</taxon>
        <taxon>Clostridia</taxon>
        <taxon>Lachnospirales</taxon>
        <taxon>Lachnospiraceae</taxon>
        <taxon>Lacrimispora</taxon>
    </lineage>
</organism>